<accession>A0A0X8JI89</accession>
<dbReference type="STRING" id="44742.AXF13_01365"/>
<reference evidence="6" key="1">
    <citation type="submission" date="2016-02" db="EMBL/GenBank/DDBJ databases">
        <authorList>
            <person name="Holder M.E."/>
            <person name="Ajami N.J."/>
            <person name="Petrosino J.F."/>
        </authorList>
    </citation>
    <scope>NUCLEOTIDE SEQUENCE [LARGE SCALE GENOMIC DNA]</scope>
    <source>
        <strain evidence="6">CCUG 45958</strain>
    </source>
</reference>
<protein>
    <recommendedName>
        <fullName evidence="4">HTH araC/xylS-type domain-containing protein</fullName>
    </recommendedName>
</protein>
<dbReference type="Pfam" id="PF12833">
    <property type="entry name" value="HTH_18"/>
    <property type="match status" value="1"/>
</dbReference>
<organism evidence="5 6">
    <name type="scientific">Desulfovibrio fairfieldensis</name>
    <dbReference type="NCBI Taxonomy" id="44742"/>
    <lineage>
        <taxon>Bacteria</taxon>
        <taxon>Pseudomonadati</taxon>
        <taxon>Thermodesulfobacteriota</taxon>
        <taxon>Desulfovibrionia</taxon>
        <taxon>Desulfovibrionales</taxon>
        <taxon>Desulfovibrionaceae</taxon>
        <taxon>Desulfovibrio</taxon>
    </lineage>
</organism>
<name>A0A0X8JI89_9BACT</name>
<proteinExistence type="predicted"/>
<evidence type="ECO:0000259" key="4">
    <source>
        <dbReference type="PROSITE" id="PS01124"/>
    </source>
</evidence>
<evidence type="ECO:0000256" key="1">
    <source>
        <dbReference type="ARBA" id="ARBA00023015"/>
    </source>
</evidence>
<dbReference type="Gene3D" id="1.10.10.60">
    <property type="entry name" value="Homeodomain-like"/>
    <property type="match status" value="2"/>
</dbReference>
<dbReference type="GO" id="GO:0043565">
    <property type="term" value="F:sequence-specific DNA binding"/>
    <property type="evidence" value="ECO:0007669"/>
    <property type="project" value="InterPro"/>
</dbReference>
<dbReference type="PANTHER" id="PTHR46796">
    <property type="entry name" value="HTH-TYPE TRANSCRIPTIONAL ACTIVATOR RHAS-RELATED"/>
    <property type="match status" value="1"/>
</dbReference>
<evidence type="ECO:0000256" key="3">
    <source>
        <dbReference type="ARBA" id="ARBA00023163"/>
    </source>
</evidence>
<dbReference type="SMART" id="SM00342">
    <property type="entry name" value="HTH_ARAC"/>
    <property type="match status" value="1"/>
</dbReference>
<keyword evidence="6" id="KW-1185">Reference proteome</keyword>
<dbReference type="SUPFAM" id="SSF46689">
    <property type="entry name" value="Homeodomain-like"/>
    <property type="match status" value="2"/>
</dbReference>
<dbReference type="SUPFAM" id="SSF51182">
    <property type="entry name" value="RmlC-like cupins"/>
    <property type="match status" value="1"/>
</dbReference>
<keyword evidence="1" id="KW-0805">Transcription regulation</keyword>
<dbReference type="GO" id="GO:0003700">
    <property type="term" value="F:DNA-binding transcription factor activity"/>
    <property type="evidence" value="ECO:0007669"/>
    <property type="project" value="InterPro"/>
</dbReference>
<dbReference type="InterPro" id="IPR011051">
    <property type="entry name" value="RmlC_Cupin_sf"/>
</dbReference>
<evidence type="ECO:0000256" key="2">
    <source>
        <dbReference type="ARBA" id="ARBA00023125"/>
    </source>
</evidence>
<keyword evidence="3" id="KW-0804">Transcription</keyword>
<evidence type="ECO:0000313" key="6">
    <source>
        <dbReference type="Proteomes" id="UP000069241"/>
    </source>
</evidence>
<evidence type="ECO:0000313" key="5">
    <source>
        <dbReference type="EMBL" id="AMD88873.1"/>
    </source>
</evidence>
<dbReference type="EMBL" id="CP014229">
    <property type="protein sequence ID" value="AMD88873.1"/>
    <property type="molecule type" value="Genomic_DNA"/>
</dbReference>
<feature type="domain" description="HTH araC/xylS-type" evidence="4">
    <location>
        <begin position="138"/>
        <end position="235"/>
    </location>
</feature>
<dbReference type="InterPro" id="IPR009057">
    <property type="entry name" value="Homeodomain-like_sf"/>
</dbReference>
<dbReference type="CDD" id="cd02208">
    <property type="entry name" value="cupin_RmlC-like"/>
    <property type="match status" value="1"/>
</dbReference>
<gene>
    <name evidence="5" type="ORF">AXF13_01365</name>
</gene>
<sequence>MASITYRYTASGEVEFVTSRNAAQRYPWHLHAAHWVSGVVLSGGLVLETRAEARYLRTGGYFRIPRLCAHRLFLEPGTTLLAACLPTNSSILPYDARLAGLVRKACAPLALGARAEHLARHLLHAQPPEESTAEPPIQTVCRLLLDDPATPWPLKRLAALAGYSPWHFLRRFRRETGLTPHAFHLLCRLRLARALLRADTAAAEAAVSAGFTDQSHLHKLFKRQHGMTPGQFRRASLRLEA</sequence>
<dbReference type="InterPro" id="IPR050204">
    <property type="entry name" value="AraC_XylS_family_regulators"/>
</dbReference>
<dbReference type="Proteomes" id="UP000069241">
    <property type="component" value="Chromosome"/>
</dbReference>
<dbReference type="KEGG" id="dfi:AXF13_01365"/>
<dbReference type="InterPro" id="IPR018060">
    <property type="entry name" value="HTH_AraC"/>
</dbReference>
<dbReference type="InterPro" id="IPR014710">
    <property type="entry name" value="RmlC-like_jellyroll"/>
</dbReference>
<dbReference type="PROSITE" id="PS01124">
    <property type="entry name" value="HTH_ARAC_FAMILY_2"/>
    <property type="match status" value="1"/>
</dbReference>
<dbReference type="RefSeq" id="WP_062251362.1">
    <property type="nucleotide sequence ID" value="NZ_CP014229.1"/>
</dbReference>
<dbReference type="AlphaFoldDB" id="A0A0X8JI89"/>
<keyword evidence="2" id="KW-0238">DNA-binding</keyword>
<dbReference type="Gene3D" id="2.60.120.10">
    <property type="entry name" value="Jelly Rolls"/>
    <property type="match status" value="1"/>
</dbReference>